<dbReference type="Proteomes" id="UP000324222">
    <property type="component" value="Unassembled WGS sequence"/>
</dbReference>
<evidence type="ECO:0000313" key="2">
    <source>
        <dbReference type="Proteomes" id="UP000324222"/>
    </source>
</evidence>
<accession>A0A5B7CQ72</accession>
<evidence type="ECO:0000313" key="1">
    <source>
        <dbReference type="EMBL" id="MPC11610.1"/>
    </source>
</evidence>
<sequence length="67" mass="7697">MCHAREKSRAFVRFNGRLLPMSKQQPGEPRPGTTGLINTRLGYKNDGLPRIRLQFPVCTVSFHWTAR</sequence>
<gene>
    <name evidence="1" type="ORF">E2C01_004280</name>
</gene>
<organism evidence="1 2">
    <name type="scientific">Portunus trituberculatus</name>
    <name type="common">Swimming crab</name>
    <name type="synonym">Neptunus trituberculatus</name>
    <dbReference type="NCBI Taxonomy" id="210409"/>
    <lineage>
        <taxon>Eukaryota</taxon>
        <taxon>Metazoa</taxon>
        <taxon>Ecdysozoa</taxon>
        <taxon>Arthropoda</taxon>
        <taxon>Crustacea</taxon>
        <taxon>Multicrustacea</taxon>
        <taxon>Malacostraca</taxon>
        <taxon>Eumalacostraca</taxon>
        <taxon>Eucarida</taxon>
        <taxon>Decapoda</taxon>
        <taxon>Pleocyemata</taxon>
        <taxon>Brachyura</taxon>
        <taxon>Eubrachyura</taxon>
        <taxon>Portunoidea</taxon>
        <taxon>Portunidae</taxon>
        <taxon>Portuninae</taxon>
        <taxon>Portunus</taxon>
    </lineage>
</organism>
<reference evidence="1 2" key="1">
    <citation type="submission" date="2019-05" db="EMBL/GenBank/DDBJ databases">
        <title>Another draft genome of Portunus trituberculatus and its Hox gene families provides insights of decapod evolution.</title>
        <authorList>
            <person name="Jeong J.-H."/>
            <person name="Song I."/>
            <person name="Kim S."/>
            <person name="Choi T."/>
            <person name="Kim D."/>
            <person name="Ryu S."/>
            <person name="Kim W."/>
        </authorList>
    </citation>
    <scope>NUCLEOTIDE SEQUENCE [LARGE SCALE GENOMIC DNA]</scope>
    <source>
        <tissue evidence="1">Muscle</tissue>
    </source>
</reference>
<name>A0A5B7CQ72_PORTR</name>
<protein>
    <submittedName>
        <fullName evidence="1">Uncharacterized protein</fullName>
    </submittedName>
</protein>
<keyword evidence="2" id="KW-1185">Reference proteome</keyword>
<proteinExistence type="predicted"/>
<comment type="caution">
    <text evidence="1">The sequence shown here is derived from an EMBL/GenBank/DDBJ whole genome shotgun (WGS) entry which is preliminary data.</text>
</comment>
<dbReference type="AlphaFoldDB" id="A0A5B7CQ72"/>
<dbReference type="EMBL" id="VSRR010000172">
    <property type="protein sequence ID" value="MPC11610.1"/>
    <property type="molecule type" value="Genomic_DNA"/>
</dbReference>